<sequence>MPRPVVYHIPVCPFSQRIEILLALKGLQDAVDFHVVDITRPRPDWLAAKTGGPVPLPVLETEDGRILRESLVLLRYVEERFAGAPVARADAYERAVERLMIARENAFATAGYAMVMNRDRGRTAAFRDEMLAHYRWLNDTLEARNPGGLWLFDRFGLAETVFAPLMMRFWFLDYYEDFALPEAPEYARVRRWREACLAHPAAQQVTPEQIVKLYYDYAVGAGNGALPEGRRVSSFAFEPDWPDRPMPPKDKYDRIAGDAELGLV</sequence>
<name>A0A6L5YUI4_9RHOB</name>
<feature type="domain" description="GST C-terminal" evidence="2">
    <location>
        <begin position="90"/>
        <end position="219"/>
    </location>
</feature>
<organism evidence="3 4">
    <name type="scientific">Halovulum marinum</name>
    <dbReference type="NCBI Taxonomy" id="2662447"/>
    <lineage>
        <taxon>Bacteria</taxon>
        <taxon>Pseudomonadati</taxon>
        <taxon>Pseudomonadota</taxon>
        <taxon>Alphaproteobacteria</taxon>
        <taxon>Rhodobacterales</taxon>
        <taxon>Paracoccaceae</taxon>
        <taxon>Halovulum</taxon>
    </lineage>
</organism>
<reference evidence="3 4" key="1">
    <citation type="submission" date="2019-10" db="EMBL/GenBank/DDBJ databases">
        <title>Cognatihalovulum marinum gen. nov. sp. nov., a new member of the family Rhodobacteraceae isolated from deep seawater of the Northwest Indian Ocean.</title>
        <authorList>
            <person name="Ruan C."/>
            <person name="Wang J."/>
            <person name="Zheng X."/>
            <person name="Song L."/>
            <person name="Zhu Y."/>
            <person name="Huang Y."/>
            <person name="Lu Z."/>
            <person name="Du W."/>
            <person name="Huang L."/>
            <person name="Dai X."/>
        </authorList>
    </citation>
    <scope>NUCLEOTIDE SEQUENCE [LARGE SCALE GENOMIC DNA]</scope>
    <source>
        <strain evidence="3 4">2CG4</strain>
    </source>
</reference>
<dbReference type="CDD" id="cd00299">
    <property type="entry name" value="GST_C_family"/>
    <property type="match status" value="1"/>
</dbReference>
<dbReference type="SUPFAM" id="SSF47616">
    <property type="entry name" value="GST C-terminal domain-like"/>
    <property type="match status" value="1"/>
</dbReference>
<comment type="caution">
    <text evidence="3">The sequence shown here is derived from an EMBL/GenBank/DDBJ whole genome shotgun (WGS) entry which is preliminary data.</text>
</comment>
<dbReference type="InterPro" id="IPR010987">
    <property type="entry name" value="Glutathione-S-Trfase_C-like"/>
</dbReference>
<dbReference type="PROSITE" id="PS50404">
    <property type="entry name" value="GST_NTER"/>
    <property type="match status" value="1"/>
</dbReference>
<dbReference type="Proteomes" id="UP000474957">
    <property type="component" value="Unassembled WGS sequence"/>
</dbReference>
<dbReference type="InterPro" id="IPR036249">
    <property type="entry name" value="Thioredoxin-like_sf"/>
</dbReference>
<accession>A0A6L5YUI4</accession>
<dbReference type="RefSeq" id="WP_154443829.1">
    <property type="nucleotide sequence ID" value="NZ_WIND01000001.1"/>
</dbReference>
<dbReference type="AlphaFoldDB" id="A0A6L5YUI4"/>
<evidence type="ECO:0000313" key="4">
    <source>
        <dbReference type="Proteomes" id="UP000474957"/>
    </source>
</evidence>
<dbReference type="GO" id="GO:0005737">
    <property type="term" value="C:cytoplasm"/>
    <property type="evidence" value="ECO:0007669"/>
    <property type="project" value="TreeGrafter"/>
</dbReference>
<dbReference type="InterPro" id="IPR004045">
    <property type="entry name" value="Glutathione_S-Trfase_N"/>
</dbReference>
<protein>
    <submittedName>
        <fullName evidence="3">Glutathione S-transferase family protein</fullName>
    </submittedName>
</protein>
<keyword evidence="3" id="KW-0808">Transferase</keyword>
<dbReference type="PANTHER" id="PTHR43968">
    <property type="match status" value="1"/>
</dbReference>
<keyword evidence="4" id="KW-1185">Reference proteome</keyword>
<feature type="domain" description="GST N-terminal" evidence="1">
    <location>
        <begin position="2"/>
        <end position="85"/>
    </location>
</feature>
<evidence type="ECO:0000259" key="1">
    <source>
        <dbReference type="PROSITE" id="PS50404"/>
    </source>
</evidence>
<dbReference type="GO" id="GO:0016740">
    <property type="term" value="F:transferase activity"/>
    <property type="evidence" value="ECO:0007669"/>
    <property type="project" value="UniProtKB-KW"/>
</dbReference>
<dbReference type="SUPFAM" id="SSF52833">
    <property type="entry name" value="Thioredoxin-like"/>
    <property type="match status" value="1"/>
</dbReference>
<dbReference type="InterPro" id="IPR036282">
    <property type="entry name" value="Glutathione-S-Trfase_C_sf"/>
</dbReference>
<gene>
    <name evidence="3" type="ORF">GE300_00475</name>
</gene>
<dbReference type="Pfam" id="PF13417">
    <property type="entry name" value="GST_N_3"/>
    <property type="match status" value="1"/>
</dbReference>
<dbReference type="Gene3D" id="3.40.30.10">
    <property type="entry name" value="Glutaredoxin"/>
    <property type="match status" value="1"/>
</dbReference>
<dbReference type="PROSITE" id="PS50405">
    <property type="entry name" value="GST_CTER"/>
    <property type="match status" value="1"/>
</dbReference>
<proteinExistence type="predicted"/>
<dbReference type="InterPro" id="IPR050983">
    <property type="entry name" value="GST_Omega/HSP26"/>
</dbReference>
<evidence type="ECO:0000313" key="3">
    <source>
        <dbReference type="EMBL" id="MSU88086.1"/>
    </source>
</evidence>
<evidence type="ECO:0000259" key="2">
    <source>
        <dbReference type="PROSITE" id="PS50405"/>
    </source>
</evidence>
<dbReference type="EMBL" id="WIND01000001">
    <property type="protein sequence ID" value="MSU88086.1"/>
    <property type="molecule type" value="Genomic_DNA"/>
</dbReference>
<dbReference type="Gene3D" id="1.20.1050.10">
    <property type="match status" value="1"/>
</dbReference>
<dbReference type="PANTHER" id="PTHR43968:SF6">
    <property type="entry name" value="GLUTATHIONE S-TRANSFERASE OMEGA"/>
    <property type="match status" value="1"/>
</dbReference>
<dbReference type="CDD" id="cd00570">
    <property type="entry name" value="GST_N_family"/>
    <property type="match status" value="1"/>
</dbReference>